<reference evidence="2" key="1">
    <citation type="submission" date="2022-12" db="EMBL/GenBank/DDBJ databases">
        <authorList>
            <person name="Petersen C."/>
        </authorList>
    </citation>
    <scope>NUCLEOTIDE SEQUENCE</scope>
    <source>
        <strain evidence="2">IBT 35675</strain>
    </source>
</reference>
<feature type="compositionally biased region" description="Polar residues" evidence="1">
    <location>
        <begin position="691"/>
        <end position="704"/>
    </location>
</feature>
<proteinExistence type="predicted"/>
<feature type="region of interest" description="Disordered" evidence="1">
    <location>
        <begin position="691"/>
        <end position="723"/>
    </location>
</feature>
<reference evidence="2" key="2">
    <citation type="journal article" date="2023" name="IMA Fungus">
        <title>Comparative genomic study of the Penicillium genus elucidates a diverse pangenome and 15 lateral gene transfer events.</title>
        <authorList>
            <person name="Petersen C."/>
            <person name="Sorensen T."/>
            <person name="Nielsen M.R."/>
            <person name="Sondergaard T.E."/>
            <person name="Sorensen J.L."/>
            <person name="Fitzpatrick D.A."/>
            <person name="Frisvad J.C."/>
            <person name="Nielsen K.L."/>
        </authorList>
    </citation>
    <scope>NUCLEOTIDE SEQUENCE</scope>
    <source>
        <strain evidence="2">IBT 35675</strain>
    </source>
</reference>
<dbReference type="AlphaFoldDB" id="A0A9W9RY50"/>
<gene>
    <name evidence="2" type="ORF">N7541_001130</name>
</gene>
<dbReference type="EMBL" id="JAPZBR010000001">
    <property type="protein sequence ID" value="KAJ5367189.1"/>
    <property type="molecule type" value="Genomic_DNA"/>
</dbReference>
<evidence type="ECO:0000313" key="3">
    <source>
        <dbReference type="Proteomes" id="UP001148299"/>
    </source>
</evidence>
<organism evidence="2 3">
    <name type="scientific">Penicillium brevicompactum</name>
    <dbReference type="NCBI Taxonomy" id="5074"/>
    <lineage>
        <taxon>Eukaryota</taxon>
        <taxon>Fungi</taxon>
        <taxon>Dikarya</taxon>
        <taxon>Ascomycota</taxon>
        <taxon>Pezizomycotina</taxon>
        <taxon>Eurotiomycetes</taxon>
        <taxon>Eurotiomycetidae</taxon>
        <taxon>Eurotiales</taxon>
        <taxon>Aspergillaceae</taxon>
        <taxon>Penicillium</taxon>
    </lineage>
</organism>
<feature type="compositionally biased region" description="Polar residues" evidence="1">
    <location>
        <begin position="712"/>
        <end position="723"/>
    </location>
</feature>
<name>A0A9W9RY50_PENBR</name>
<feature type="region of interest" description="Disordered" evidence="1">
    <location>
        <begin position="563"/>
        <end position="616"/>
    </location>
</feature>
<feature type="compositionally biased region" description="Polar residues" evidence="1">
    <location>
        <begin position="312"/>
        <end position="327"/>
    </location>
</feature>
<feature type="region of interest" description="Disordered" evidence="1">
    <location>
        <begin position="307"/>
        <end position="327"/>
    </location>
</feature>
<feature type="compositionally biased region" description="Polar residues" evidence="1">
    <location>
        <begin position="573"/>
        <end position="583"/>
    </location>
</feature>
<protein>
    <submittedName>
        <fullName evidence="2">Uncharacterized protein</fullName>
    </submittedName>
</protein>
<comment type="caution">
    <text evidence="2">The sequence shown here is derived from an EMBL/GenBank/DDBJ whole genome shotgun (WGS) entry which is preliminary data.</text>
</comment>
<sequence length="723" mass="78891">MDISSALELLRNAPAQALQNHRNEAVAACREIEARLRDFDSAHHEAVYEATSVQLRSSVNQPALSGQVARMSPTNSTKLLNALNKTSTWVRQSIKLQPNEVFSIKRPRVRDRRLADVRRVEGDHKAENKYKLLRGLAQRSFALQGEKSGYLDIERLCKIASSRGKDKLNRGRQGKIASYVTYELAIEEEDKRYAIRAIQAGMRQLVMERLLEERLGEAGQCDTASGISAFTALTVRPFRCLKYGEIPEFLDCLLESASMNLSVSENEQEISIADVIKEASVWYDQLQIYYNKVVGIRAELEKHQSNKRIRVRTSSSANDHTTSPNELSQLSHQLTASDQAAIQCAIRSPSPCIGENGSIHYRCTSSEGSSDSFDEVSDIPESNLSNPHQNMGQGTTDAECASNNTTQINKLPSTRIPRSGTGHSRASMPGMMAWPDIPLMEPAPVQTLQSNSDNSWANSIAMTASHVPSNRPLIDIPQPDASDAWASSTGMAAGRVPSDINDIPQPDANDAWASSTGMEAIYFPSDRPLVDIPQPDASDAWASLTGMAAAYFPSDRPLIDIPQPDASDAWANPYSQIPENTSLDPYMGNVPHPDANDAEEPTTVEAPQSGSSNSWANSAGMAAVQFVSNSRNAPHPGARDAWPGVSARDSASSQTSHSDSNALWDRAEVTPAQRPAEVPRANGKAQLITGNWSSHILPSSSLQPPNLRDQPENGQYSRAVTVN</sequence>
<evidence type="ECO:0000256" key="1">
    <source>
        <dbReference type="SAM" id="MobiDB-lite"/>
    </source>
</evidence>
<feature type="compositionally biased region" description="Low complexity" evidence="1">
    <location>
        <begin position="646"/>
        <end position="660"/>
    </location>
</feature>
<evidence type="ECO:0000313" key="2">
    <source>
        <dbReference type="EMBL" id="KAJ5367189.1"/>
    </source>
</evidence>
<keyword evidence="3" id="KW-1185">Reference proteome</keyword>
<accession>A0A9W9RY50</accession>
<dbReference type="Proteomes" id="UP001148299">
    <property type="component" value="Unassembled WGS sequence"/>
</dbReference>
<feature type="region of interest" description="Disordered" evidence="1">
    <location>
        <begin position="630"/>
        <end position="664"/>
    </location>
</feature>